<accession>A0A5C2RN14</accession>
<dbReference type="AlphaFoldDB" id="A0A5C2RN14"/>
<dbReference type="EMBL" id="ML122331">
    <property type="protein sequence ID" value="RPD53022.1"/>
    <property type="molecule type" value="Genomic_DNA"/>
</dbReference>
<proteinExistence type="predicted"/>
<name>A0A5C2RN14_9APHY</name>
<protein>
    <submittedName>
        <fullName evidence="1">Uncharacterized protein</fullName>
    </submittedName>
</protein>
<reference evidence="1" key="1">
    <citation type="journal article" date="2018" name="Genome Biol. Evol.">
        <title>Genomics and development of Lentinus tigrinus, a white-rot wood-decaying mushroom with dimorphic fruiting bodies.</title>
        <authorList>
            <person name="Wu B."/>
            <person name="Xu Z."/>
            <person name="Knudson A."/>
            <person name="Carlson A."/>
            <person name="Chen N."/>
            <person name="Kovaka S."/>
            <person name="LaButti K."/>
            <person name="Lipzen A."/>
            <person name="Pennachio C."/>
            <person name="Riley R."/>
            <person name="Schakwitz W."/>
            <person name="Umezawa K."/>
            <person name="Ohm R.A."/>
            <person name="Grigoriev I.V."/>
            <person name="Nagy L.G."/>
            <person name="Gibbons J."/>
            <person name="Hibbett D."/>
        </authorList>
    </citation>
    <scope>NUCLEOTIDE SEQUENCE [LARGE SCALE GENOMIC DNA]</scope>
    <source>
        <strain evidence="1">ALCF2SS1-6</strain>
    </source>
</reference>
<organism evidence="1 2">
    <name type="scientific">Lentinus tigrinus ALCF2SS1-6</name>
    <dbReference type="NCBI Taxonomy" id="1328759"/>
    <lineage>
        <taxon>Eukaryota</taxon>
        <taxon>Fungi</taxon>
        <taxon>Dikarya</taxon>
        <taxon>Basidiomycota</taxon>
        <taxon>Agaricomycotina</taxon>
        <taxon>Agaricomycetes</taxon>
        <taxon>Polyporales</taxon>
        <taxon>Polyporaceae</taxon>
        <taxon>Lentinus</taxon>
    </lineage>
</organism>
<keyword evidence="2" id="KW-1185">Reference proteome</keyword>
<sequence>MVEPGIYGIRVEIKLASYKVTLRSIRVIIPTQIIFKEGILEVVHSIRFLLGAGGNTFRWDIAPIRLASALEPFIYVLRSAPCLFLKKKPLLMGRHLALGLIEPAKDLLGGVGDCSPIYYHSIVTCPAQTGGPTCATRRPYPVAFSR</sequence>
<evidence type="ECO:0000313" key="2">
    <source>
        <dbReference type="Proteomes" id="UP000313359"/>
    </source>
</evidence>
<dbReference type="Proteomes" id="UP000313359">
    <property type="component" value="Unassembled WGS sequence"/>
</dbReference>
<gene>
    <name evidence="1" type="ORF">L227DRAFT_581683</name>
</gene>
<evidence type="ECO:0000313" key="1">
    <source>
        <dbReference type="EMBL" id="RPD53022.1"/>
    </source>
</evidence>